<evidence type="ECO:0000256" key="10">
    <source>
        <dbReference type="HAMAP-Rule" id="MF_00033"/>
    </source>
</evidence>
<dbReference type="PANTHER" id="PTHR21015:SF22">
    <property type="entry name" value="GLYCOSYLTRANSFERASE"/>
    <property type="match status" value="1"/>
</dbReference>
<accession>A0A4V3DNK3</accession>
<comment type="function">
    <text evidence="10">Cell wall formation. Catalyzes the transfer of a GlcNAc subunit on undecaprenyl-pyrophosphoryl-MurNAc-pentapeptide (lipid intermediate I) to form undecaprenyl-pyrophosphoryl-MurNAc-(pentapeptide)GlcNAc (lipid intermediate II).</text>
</comment>
<feature type="domain" description="Glycosyltransferase family 28 N-terminal" evidence="11">
    <location>
        <begin position="7"/>
        <end position="144"/>
    </location>
</feature>
<keyword evidence="3 10" id="KW-0328">Glycosyltransferase</keyword>
<evidence type="ECO:0000313" key="13">
    <source>
        <dbReference type="EMBL" id="TDR48726.1"/>
    </source>
</evidence>
<evidence type="ECO:0000259" key="11">
    <source>
        <dbReference type="Pfam" id="PF03033"/>
    </source>
</evidence>
<comment type="catalytic activity">
    <reaction evidence="10">
        <text>di-trans,octa-cis-undecaprenyl diphospho-N-acetyl-alpha-D-muramoyl-L-alanyl-D-glutamyl-meso-2,6-diaminopimeloyl-D-alanyl-D-alanine + UDP-N-acetyl-alpha-D-glucosamine = di-trans,octa-cis-undecaprenyl diphospho-[N-acetyl-alpha-D-glucosaminyl-(1-&gt;4)]-N-acetyl-alpha-D-muramoyl-L-alanyl-D-glutamyl-meso-2,6-diaminopimeloyl-D-alanyl-D-alanine + UDP + H(+)</text>
        <dbReference type="Rhea" id="RHEA:31227"/>
        <dbReference type="ChEBI" id="CHEBI:15378"/>
        <dbReference type="ChEBI" id="CHEBI:57705"/>
        <dbReference type="ChEBI" id="CHEBI:58223"/>
        <dbReference type="ChEBI" id="CHEBI:61387"/>
        <dbReference type="ChEBI" id="CHEBI:61388"/>
        <dbReference type="EC" id="2.4.1.227"/>
    </reaction>
</comment>
<dbReference type="RefSeq" id="WP_133816836.1">
    <property type="nucleotide sequence ID" value="NZ_SNZH01000001.1"/>
</dbReference>
<dbReference type="UniPathway" id="UPA00219"/>
<proteinExistence type="inferred from homology"/>
<name>A0A4V3DNK3_9GAMM</name>
<evidence type="ECO:0000259" key="12">
    <source>
        <dbReference type="Pfam" id="PF04101"/>
    </source>
</evidence>
<dbReference type="OrthoDB" id="9808936at2"/>
<evidence type="ECO:0000256" key="5">
    <source>
        <dbReference type="ARBA" id="ARBA00022960"/>
    </source>
</evidence>
<dbReference type="GO" id="GO:0005975">
    <property type="term" value="P:carbohydrate metabolic process"/>
    <property type="evidence" value="ECO:0007669"/>
    <property type="project" value="InterPro"/>
</dbReference>
<keyword evidence="14" id="KW-1185">Reference proteome</keyword>
<keyword evidence="2 10" id="KW-0132">Cell division</keyword>
<keyword evidence="4 10" id="KW-0808">Transferase</keyword>
<keyword evidence="6 10" id="KW-0573">Peptidoglycan synthesis</keyword>
<dbReference type="SUPFAM" id="SSF53756">
    <property type="entry name" value="UDP-Glycosyltransferase/glycogen phosphorylase"/>
    <property type="match status" value="1"/>
</dbReference>
<gene>
    <name evidence="10" type="primary">murG</name>
    <name evidence="13" type="ORF">DFR29_101349</name>
</gene>
<protein>
    <recommendedName>
        <fullName evidence="10">UDP-N-acetylglucosamine--N-acetylmuramyl-(pentapeptide) pyrophosphoryl-undecaprenol N-acetylglucosamine transferase</fullName>
        <ecNumber evidence="10">2.4.1.227</ecNumber>
    </recommendedName>
    <alternativeName>
        <fullName evidence="10">Undecaprenyl-PP-MurNAc-pentapeptide-UDPGlcNAc GlcNAc transferase</fullName>
    </alternativeName>
</protein>
<sequence length="360" mass="37177">MSAGAPVLIMAGGTGGHIFPGLAVAEELRLRGIPVLWMGAAGGLETQLVPKAGIAIETLDIGGVRGKGLATKLKAPLRLARAVLAARRALRRTRPRSVLSLGGFAAGPGGLAAWLSGTPLLVHEQNRIPGATNRVLARLARRVLAGFADAFPQAQKSIWVGNPVRAAIAAIAAPAQRLAGRSAAPHLLVLGGSLGAQALNTRLPEAIAGLAVHERPQLRHQCGPRHADAARAAYAAAGVEASVEPFIDDMAAAYAWADLIVCRAGALTLAEIAAAGCAAVLVPYPHAVDDHQTRNADAFVAAGAALRLAETEATPTRLHEELHRLLNDRPRLLAMAEAARSLAKPDAAQQIADHCLQVAA</sequence>
<evidence type="ECO:0000256" key="7">
    <source>
        <dbReference type="ARBA" id="ARBA00023136"/>
    </source>
</evidence>
<evidence type="ECO:0000313" key="14">
    <source>
        <dbReference type="Proteomes" id="UP000295293"/>
    </source>
</evidence>
<feature type="domain" description="Glycosyl transferase family 28 C-terminal" evidence="12">
    <location>
        <begin position="187"/>
        <end position="351"/>
    </location>
</feature>
<feature type="binding site" evidence="10">
    <location>
        <position position="292"/>
    </location>
    <ligand>
        <name>UDP-N-acetyl-alpha-D-glucosamine</name>
        <dbReference type="ChEBI" id="CHEBI:57705"/>
    </ligand>
</feature>
<dbReference type="GO" id="GO:0051301">
    <property type="term" value="P:cell division"/>
    <property type="evidence" value="ECO:0007669"/>
    <property type="project" value="UniProtKB-KW"/>
</dbReference>
<keyword evidence="9 10" id="KW-0961">Cell wall biogenesis/degradation</keyword>
<dbReference type="PANTHER" id="PTHR21015">
    <property type="entry name" value="UDP-N-ACETYLGLUCOSAMINE--N-ACETYLMURAMYL-(PENTAPEPTIDE) PYROPHOSPHORYL-UNDECAPRENOL N-ACETYLGLUCOSAMINE TRANSFERASE 1"/>
    <property type="match status" value="1"/>
</dbReference>
<dbReference type="EMBL" id="SNZH01000001">
    <property type="protein sequence ID" value="TDR48726.1"/>
    <property type="molecule type" value="Genomic_DNA"/>
</dbReference>
<dbReference type="InterPro" id="IPR004276">
    <property type="entry name" value="GlycoTrans_28_N"/>
</dbReference>
<comment type="caution">
    <text evidence="13">The sequence shown here is derived from an EMBL/GenBank/DDBJ whole genome shotgun (WGS) entry which is preliminary data.</text>
</comment>
<feature type="binding site" evidence="10">
    <location>
        <position position="247"/>
    </location>
    <ligand>
        <name>UDP-N-acetyl-alpha-D-glucosamine</name>
        <dbReference type="ChEBI" id="CHEBI:57705"/>
    </ligand>
</feature>
<dbReference type="AlphaFoldDB" id="A0A4V3DNK3"/>
<keyword evidence="8 10" id="KW-0131">Cell cycle</keyword>
<dbReference type="GO" id="GO:0009252">
    <property type="term" value="P:peptidoglycan biosynthetic process"/>
    <property type="evidence" value="ECO:0007669"/>
    <property type="project" value="UniProtKB-UniRule"/>
</dbReference>
<evidence type="ECO:0000256" key="3">
    <source>
        <dbReference type="ARBA" id="ARBA00022676"/>
    </source>
</evidence>
<dbReference type="Proteomes" id="UP000295293">
    <property type="component" value="Unassembled WGS sequence"/>
</dbReference>
<dbReference type="Gene3D" id="3.40.50.2000">
    <property type="entry name" value="Glycogen Phosphorylase B"/>
    <property type="match status" value="2"/>
</dbReference>
<dbReference type="Pfam" id="PF04101">
    <property type="entry name" value="Glyco_tran_28_C"/>
    <property type="match status" value="1"/>
</dbReference>
<feature type="binding site" evidence="10">
    <location>
        <position position="193"/>
    </location>
    <ligand>
        <name>UDP-N-acetyl-alpha-D-glucosamine</name>
        <dbReference type="ChEBI" id="CHEBI:57705"/>
    </ligand>
</feature>
<evidence type="ECO:0000256" key="1">
    <source>
        <dbReference type="ARBA" id="ARBA00022475"/>
    </source>
</evidence>
<dbReference type="GO" id="GO:0008360">
    <property type="term" value="P:regulation of cell shape"/>
    <property type="evidence" value="ECO:0007669"/>
    <property type="project" value="UniProtKB-KW"/>
</dbReference>
<organism evidence="13 14">
    <name type="scientific">Tahibacter aquaticus</name>
    <dbReference type="NCBI Taxonomy" id="520092"/>
    <lineage>
        <taxon>Bacteria</taxon>
        <taxon>Pseudomonadati</taxon>
        <taxon>Pseudomonadota</taxon>
        <taxon>Gammaproteobacteria</taxon>
        <taxon>Lysobacterales</taxon>
        <taxon>Rhodanobacteraceae</taxon>
        <taxon>Tahibacter</taxon>
    </lineage>
</organism>
<comment type="pathway">
    <text evidence="10">Cell wall biogenesis; peptidoglycan biosynthesis.</text>
</comment>
<comment type="similarity">
    <text evidence="10">Belongs to the glycosyltransferase 28 family. MurG subfamily.</text>
</comment>
<keyword evidence="5 10" id="KW-0133">Cell shape</keyword>
<evidence type="ECO:0000256" key="6">
    <source>
        <dbReference type="ARBA" id="ARBA00022984"/>
    </source>
</evidence>
<dbReference type="NCBIfam" id="TIGR01133">
    <property type="entry name" value="murG"/>
    <property type="match status" value="1"/>
</dbReference>
<feature type="binding site" evidence="10">
    <location>
        <position position="165"/>
    </location>
    <ligand>
        <name>UDP-N-acetyl-alpha-D-glucosamine</name>
        <dbReference type="ChEBI" id="CHEBI:57705"/>
    </ligand>
</feature>
<dbReference type="GO" id="GO:0050511">
    <property type="term" value="F:undecaprenyldiphospho-muramoylpentapeptide beta-N-acetylglucosaminyltransferase activity"/>
    <property type="evidence" value="ECO:0007669"/>
    <property type="project" value="UniProtKB-UniRule"/>
</dbReference>
<dbReference type="Pfam" id="PF03033">
    <property type="entry name" value="Glyco_transf_28"/>
    <property type="match status" value="1"/>
</dbReference>
<comment type="subcellular location">
    <subcellularLocation>
        <location evidence="10">Cell membrane</location>
        <topology evidence="10">Peripheral membrane protein</topology>
        <orientation evidence="10">Cytoplasmic side</orientation>
    </subcellularLocation>
</comment>
<reference evidence="13 14" key="1">
    <citation type="submission" date="2019-03" db="EMBL/GenBank/DDBJ databases">
        <title>Genomic Encyclopedia of Type Strains, Phase IV (KMG-IV): sequencing the most valuable type-strain genomes for metagenomic binning, comparative biology and taxonomic classification.</title>
        <authorList>
            <person name="Goeker M."/>
        </authorList>
    </citation>
    <scope>NUCLEOTIDE SEQUENCE [LARGE SCALE GENOMIC DNA]</scope>
    <source>
        <strain evidence="13 14">DSM 21667</strain>
    </source>
</reference>
<dbReference type="GO" id="GO:0005886">
    <property type="term" value="C:plasma membrane"/>
    <property type="evidence" value="ECO:0007669"/>
    <property type="project" value="UniProtKB-SubCell"/>
</dbReference>
<evidence type="ECO:0000256" key="8">
    <source>
        <dbReference type="ARBA" id="ARBA00023306"/>
    </source>
</evidence>
<feature type="binding site" evidence="10">
    <location>
        <begin position="14"/>
        <end position="16"/>
    </location>
    <ligand>
        <name>UDP-N-acetyl-alpha-D-glucosamine</name>
        <dbReference type="ChEBI" id="CHEBI:57705"/>
    </ligand>
</feature>
<dbReference type="GO" id="GO:0071555">
    <property type="term" value="P:cell wall organization"/>
    <property type="evidence" value="ECO:0007669"/>
    <property type="project" value="UniProtKB-KW"/>
</dbReference>
<dbReference type="InterPro" id="IPR006009">
    <property type="entry name" value="GlcNAc_MurG"/>
</dbReference>
<keyword evidence="7 10" id="KW-0472">Membrane</keyword>
<evidence type="ECO:0000256" key="9">
    <source>
        <dbReference type="ARBA" id="ARBA00023316"/>
    </source>
</evidence>
<comment type="caution">
    <text evidence="10">Lacks conserved residue(s) required for the propagation of feature annotation.</text>
</comment>
<evidence type="ECO:0000256" key="4">
    <source>
        <dbReference type="ARBA" id="ARBA00022679"/>
    </source>
</evidence>
<dbReference type="InterPro" id="IPR007235">
    <property type="entry name" value="Glyco_trans_28_C"/>
</dbReference>
<dbReference type="EC" id="2.4.1.227" evidence="10"/>
<keyword evidence="1 10" id="KW-1003">Cell membrane</keyword>
<feature type="binding site" evidence="10">
    <location>
        <position position="126"/>
    </location>
    <ligand>
        <name>UDP-N-acetyl-alpha-D-glucosamine</name>
        <dbReference type="ChEBI" id="CHEBI:57705"/>
    </ligand>
</feature>
<evidence type="ECO:0000256" key="2">
    <source>
        <dbReference type="ARBA" id="ARBA00022618"/>
    </source>
</evidence>
<dbReference type="HAMAP" id="MF_00033">
    <property type="entry name" value="MurG"/>
    <property type="match status" value="1"/>
</dbReference>
<dbReference type="CDD" id="cd03785">
    <property type="entry name" value="GT28_MurG"/>
    <property type="match status" value="1"/>
</dbReference>
<dbReference type="GO" id="GO:0051991">
    <property type="term" value="F:UDP-N-acetyl-D-glucosamine:N-acetylmuramoyl-L-alanyl-D-glutamyl-meso-2,6-diaminopimelyl-D-alanyl-D-alanine-diphosphoundecaprenol 4-beta-N-acetylglucosaminlytransferase activity"/>
    <property type="evidence" value="ECO:0007669"/>
    <property type="project" value="RHEA"/>
</dbReference>